<feature type="compositionally biased region" description="Low complexity" evidence="2">
    <location>
        <begin position="13"/>
        <end position="27"/>
    </location>
</feature>
<dbReference type="PANTHER" id="PTHR46797">
    <property type="entry name" value="HTH-TYPE TRANSCRIPTIONAL REGULATOR"/>
    <property type="match status" value="1"/>
</dbReference>
<reference evidence="5" key="1">
    <citation type="journal article" date="2019" name="Int. J. Syst. Evol. Microbiol.">
        <title>The Global Catalogue of Microorganisms (GCM) 10K type strain sequencing project: providing services to taxonomists for standard genome sequencing and annotation.</title>
        <authorList>
            <consortium name="The Broad Institute Genomics Platform"/>
            <consortium name="The Broad Institute Genome Sequencing Center for Infectious Disease"/>
            <person name="Wu L."/>
            <person name="Ma J."/>
        </authorList>
    </citation>
    <scope>NUCLEOTIDE SEQUENCE [LARGE SCALE GENOMIC DNA]</scope>
    <source>
        <strain evidence="5">CGMCC 4.1648</strain>
    </source>
</reference>
<keyword evidence="1" id="KW-0238">DNA-binding</keyword>
<dbReference type="EMBL" id="JBHSJD010000002">
    <property type="protein sequence ID" value="MFC5021768.1"/>
    <property type="molecule type" value="Genomic_DNA"/>
</dbReference>
<dbReference type="Pfam" id="PF07883">
    <property type="entry name" value="Cupin_2"/>
    <property type="match status" value="1"/>
</dbReference>
<comment type="caution">
    <text evidence="4">The sequence shown here is derived from an EMBL/GenBank/DDBJ whole genome shotgun (WGS) entry which is preliminary data.</text>
</comment>
<protein>
    <submittedName>
        <fullName evidence="4">Helix-turn-helix transcriptional regulator</fullName>
    </submittedName>
</protein>
<dbReference type="Gene3D" id="2.60.120.10">
    <property type="entry name" value="Jelly Rolls"/>
    <property type="match status" value="1"/>
</dbReference>
<keyword evidence="5" id="KW-1185">Reference proteome</keyword>
<accession>A0ABV9XAL1</accession>
<dbReference type="CDD" id="cd02209">
    <property type="entry name" value="cupin_XRE_C"/>
    <property type="match status" value="1"/>
</dbReference>
<dbReference type="SMART" id="SM00530">
    <property type="entry name" value="HTH_XRE"/>
    <property type="match status" value="1"/>
</dbReference>
<dbReference type="PROSITE" id="PS50943">
    <property type="entry name" value="HTH_CROC1"/>
    <property type="match status" value="1"/>
</dbReference>
<feature type="region of interest" description="Disordered" evidence="2">
    <location>
        <begin position="1"/>
        <end position="27"/>
    </location>
</feature>
<dbReference type="SUPFAM" id="SSF51182">
    <property type="entry name" value="RmlC-like cupins"/>
    <property type="match status" value="1"/>
</dbReference>
<dbReference type="InterPro" id="IPR013096">
    <property type="entry name" value="Cupin_2"/>
</dbReference>
<dbReference type="CDD" id="cd00093">
    <property type="entry name" value="HTH_XRE"/>
    <property type="match status" value="1"/>
</dbReference>
<dbReference type="InterPro" id="IPR010982">
    <property type="entry name" value="Lambda_DNA-bd_dom_sf"/>
</dbReference>
<proteinExistence type="predicted"/>
<sequence length="217" mass="23662">MEGRAGRGEAEAADATEAAEPTGATDAELTQILDSIGPRLRTLRRGRGLTLEALAEETGISVSTLSRLESGKRRPTLDLLIPLARTHRVALDQLVAAPATGDPRVHLKPRRRERGNVLVPLTEYPGRVQVFKQVLAHREPKLVTHSGYEWLYVLAGELRLILGERELTLRPGEVAEFDTGEPHWFGPAGTAPVEILHLFGPHGDQAVVRTGPSNHIP</sequence>
<evidence type="ECO:0000313" key="5">
    <source>
        <dbReference type="Proteomes" id="UP001595829"/>
    </source>
</evidence>
<dbReference type="RefSeq" id="WP_345693710.1">
    <property type="nucleotide sequence ID" value="NZ_BAABIT010000001.1"/>
</dbReference>
<dbReference type="Proteomes" id="UP001595829">
    <property type="component" value="Unassembled WGS sequence"/>
</dbReference>
<gene>
    <name evidence="4" type="ORF">ACFPM3_06340</name>
</gene>
<dbReference type="InterPro" id="IPR011051">
    <property type="entry name" value="RmlC_Cupin_sf"/>
</dbReference>
<dbReference type="InterPro" id="IPR001387">
    <property type="entry name" value="Cro/C1-type_HTH"/>
</dbReference>
<evidence type="ECO:0000259" key="3">
    <source>
        <dbReference type="PROSITE" id="PS50943"/>
    </source>
</evidence>
<dbReference type="PANTHER" id="PTHR46797:SF1">
    <property type="entry name" value="METHYLPHOSPHONATE SYNTHASE"/>
    <property type="match status" value="1"/>
</dbReference>
<feature type="domain" description="HTH cro/C1-type" evidence="3">
    <location>
        <begin position="40"/>
        <end position="94"/>
    </location>
</feature>
<evidence type="ECO:0000313" key="4">
    <source>
        <dbReference type="EMBL" id="MFC5021768.1"/>
    </source>
</evidence>
<dbReference type="Gene3D" id="1.10.260.40">
    <property type="entry name" value="lambda repressor-like DNA-binding domains"/>
    <property type="match status" value="1"/>
</dbReference>
<evidence type="ECO:0000256" key="1">
    <source>
        <dbReference type="ARBA" id="ARBA00023125"/>
    </source>
</evidence>
<feature type="compositionally biased region" description="Basic and acidic residues" evidence="2">
    <location>
        <begin position="1"/>
        <end position="10"/>
    </location>
</feature>
<dbReference type="InterPro" id="IPR014710">
    <property type="entry name" value="RmlC-like_jellyroll"/>
</dbReference>
<dbReference type="SUPFAM" id="SSF47413">
    <property type="entry name" value="lambda repressor-like DNA-binding domains"/>
    <property type="match status" value="1"/>
</dbReference>
<evidence type="ECO:0000256" key="2">
    <source>
        <dbReference type="SAM" id="MobiDB-lite"/>
    </source>
</evidence>
<name>A0ABV9XAL1_9ACTN</name>
<dbReference type="InterPro" id="IPR050807">
    <property type="entry name" value="TransReg_Diox_bact_type"/>
</dbReference>
<dbReference type="Pfam" id="PF01381">
    <property type="entry name" value="HTH_3"/>
    <property type="match status" value="1"/>
</dbReference>
<organism evidence="4 5">
    <name type="scientific">Streptomyces coeruleoprunus</name>
    <dbReference type="NCBI Taxonomy" id="285563"/>
    <lineage>
        <taxon>Bacteria</taxon>
        <taxon>Bacillati</taxon>
        <taxon>Actinomycetota</taxon>
        <taxon>Actinomycetes</taxon>
        <taxon>Kitasatosporales</taxon>
        <taxon>Streptomycetaceae</taxon>
        <taxon>Streptomyces</taxon>
    </lineage>
</organism>